<proteinExistence type="predicted"/>
<sequence>MPESQTEVIGQIGPEPNKTLAFLESEHKKLTQQYSNNRFLANEVAKLLMEDGLAPHIEMVYEVRDDQVVLFLPQIYEGKMSPWHAHFVCCTENQAFDPILGYPINKENYTKELFGQEIEMKVSVPAEDMDKYSGNFDPSVKR</sequence>
<dbReference type="EMBL" id="PEXI01000058">
    <property type="protein sequence ID" value="PIU24275.1"/>
    <property type="molecule type" value="Genomic_DNA"/>
</dbReference>
<organism evidence="1 2">
    <name type="scientific">Candidatus Berkelbacteria bacterium CG08_land_8_20_14_0_20_39_8</name>
    <dbReference type="NCBI Taxonomy" id="1974511"/>
    <lineage>
        <taxon>Bacteria</taxon>
        <taxon>Candidatus Berkelbacteria</taxon>
    </lineage>
</organism>
<gene>
    <name evidence="1" type="ORF">COT12_01845</name>
</gene>
<reference evidence="2" key="1">
    <citation type="submission" date="2017-09" db="EMBL/GenBank/DDBJ databases">
        <title>Depth-based differentiation of microbial function through sediment-hosted aquifers and enrichment of novel symbionts in the deep terrestrial subsurface.</title>
        <authorList>
            <person name="Probst A.J."/>
            <person name="Ladd B."/>
            <person name="Jarett J.K."/>
            <person name="Geller-Mcgrath D.E."/>
            <person name="Sieber C.M.K."/>
            <person name="Emerson J.B."/>
            <person name="Anantharaman K."/>
            <person name="Thomas B.C."/>
            <person name="Malmstrom R."/>
            <person name="Stieglmeier M."/>
            <person name="Klingl A."/>
            <person name="Woyke T."/>
            <person name="Ryan C.M."/>
            <person name="Banfield J.F."/>
        </authorList>
    </citation>
    <scope>NUCLEOTIDE SEQUENCE [LARGE SCALE GENOMIC DNA]</scope>
</reference>
<protein>
    <submittedName>
        <fullName evidence="1">Uncharacterized protein</fullName>
    </submittedName>
</protein>
<evidence type="ECO:0000313" key="1">
    <source>
        <dbReference type="EMBL" id="PIU24275.1"/>
    </source>
</evidence>
<accession>A0A2M6YC56</accession>
<dbReference type="AlphaFoldDB" id="A0A2M6YC56"/>
<evidence type="ECO:0000313" key="2">
    <source>
        <dbReference type="Proteomes" id="UP000229896"/>
    </source>
</evidence>
<dbReference type="Proteomes" id="UP000229896">
    <property type="component" value="Unassembled WGS sequence"/>
</dbReference>
<name>A0A2M6YC56_9BACT</name>
<comment type="caution">
    <text evidence="1">The sequence shown here is derived from an EMBL/GenBank/DDBJ whole genome shotgun (WGS) entry which is preliminary data.</text>
</comment>